<protein>
    <submittedName>
        <fullName evidence="1">Uncharacterized protein</fullName>
    </submittedName>
</protein>
<keyword evidence="2" id="KW-1185">Reference proteome</keyword>
<evidence type="ECO:0000313" key="2">
    <source>
        <dbReference type="Proteomes" id="UP000053257"/>
    </source>
</evidence>
<dbReference type="HOGENOM" id="CLU_1489519_0_0_1"/>
<dbReference type="Proteomes" id="UP000053257">
    <property type="component" value="Unassembled WGS sequence"/>
</dbReference>
<name>A0A0C3S371_PHLG1</name>
<reference evidence="1 2" key="1">
    <citation type="journal article" date="2014" name="PLoS Genet.">
        <title>Analysis of the Phlebiopsis gigantea genome, transcriptome and secretome provides insight into its pioneer colonization strategies of wood.</title>
        <authorList>
            <person name="Hori C."/>
            <person name="Ishida T."/>
            <person name="Igarashi K."/>
            <person name="Samejima M."/>
            <person name="Suzuki H."/>
            <person name="Master E."/>
            <person name="Ferreira P."/>
            <person name="Ruiz-Duenas F.J."/>
            <person name="Held B."/>
            <person name="Canessa P."/>
            <person name="Larrondo L.F."/>
            <person name="Schmoll M."/>
            <person name="Druzhinina I.S."/>
            <person name="Kubicek C.P."/>
            <person name="Gaskell J.A."/>
            <person name="Kersten P."/>
            <person name="St John F."/>
            <person name="Glasner J."/>
            <person name="Sabat G."/>
            <person name="Splinter BonDurant S."/>
            <person name="Syed K."/>
            <person name="Yadav J."/>
            <person name="Mgbeahuruike A.C."/>
            <person name="Kovalchuk A."/>
            <person name="Asiegbu F.O."/>
            <person name="Lackner G."/>
            <person name="Hoffmeister D."/>
            <person name="Rencoret J."/>
            <person name="Gutierrez A."/>
            <person name="Sun H."/>
            <person name="Lindquist E."/>
            <person name="Barry K."/>
            <person name="Riley R."/>
            <person name="Grigoriev I.V."/>
            <person name="Henrissat B."/>
            <person name="Kues U."/>
            <person name="Berka R.M."/>
            <person name="Martinez A.T."/>
            <person name="Covert S.F."/>
            <person name="Blanchette R.A."/>
            <person name="Cullen D."/>
        </authorList>
    </citation>
    <scope>NUCLEOTIDE SEQUENCE [LARGE SCALE GENOMIC DNA]</scope>
    <source>
        <strain evidence="1 2">11061_1 CR5-6</strain>
    </source>
</reference>
<organism evidence="1 2">
    <name type="scientific">Phlebiopsis gigantea (strain 11061_1 CR5-6)</name>
    <name type="common">White-rot fungus</name>
    <name type="synonym">Peniophora gigantea</name>
    <dbReference type="NCBI Taxonomy" id="745531"/>
    <lineage>
        <taxon>Eukaryota</taxon>
        <taxon>Fungi</taxon>
        <taxon>Dikarya</taxon>
        <taxon>Basidiomycota</taxon>
        <taxon>Agaricomycotina</taxon>
        <taxon>Agaricomycetes</taxon>
        <taxon>Polyporales</taxon>
        <taxon>Phanerochaetaceae</taxon>
        <taxon>Phlebiopsis</taxon>
    </lineage>
</organism>
<dbReference type="EMBL" id="KN840581">
    <property type="protein sequence ID" value="KIP04237.1"/>
    <property type="molecule type" value="Genomic_DNA"/>
</dbReference>
<sequence>MLTAILSRAHHLCLIHIDRGGTRTVFRLVVVFVIPVKNTHVLTKPVPSHPLKAQRLPAREHLISPTAMDQGSFAASQPGYYATTASGMYIGVNNHAPVRGSFTFDLPTSRAPLMRPTQVLETQPLPPQAAYSSHAPYPPPPPITHHCQAVSGNTYPTSPFSTYQSHSTEANNQCGGCCVIM</sequence>
<accession>A0A0C3S371</accession>
<dbReference type="AlphaFoldDB" id="A0A0C3S371"/>
<proteinExistence type="predicted"/>
<gene>
    <name evidence="1" type="ORF">PHLGIDRAFT_203257</name>
</gene>
<evidence type="ECO:0000313" key="1">
    <source>
        <dbReference type="EMBL" id="KIP04237.1"/>
    </source>
</evidence>